<dbReference type="GO" id="GO:0016887">
    <property type="term" value="F:ATP hydrolysis activity"/>
    <property type="evidence" value="ECO:0007669"/>
    <property type="project" value="InterPro"/>
</dbReference>
<protein>
    <recommendedName>
        <fullName evidence="2">ABC transporter domain-containing protein</fullName>
    </recommendedName>
</protein>
<gene>
    <name evidence="3" type="ORF">THAOC_13870</name>
</gene>
<dbReference type="Pfam" id="PF00005">
    <property type="entry name" value="ABC_tran"/>
    <property type="match status" value="1"/>
</dbReference>
<accession>K0SIZ1</accession>
<evidence type="ECO:0000259" key="2">
    <source>
        <dbReference type="Pfam" id="PF00005"/>
    </source>
</evidence>
<dbReference type="PANTHER" id="PTHR19211">
    <property type="entry name" value="ATP-BINDING TRANSPORT PROTEIN-RELATED"/>
    <property type="match status" value="1"/>
</dbReference>
<dbReference type="SUPFAM" id="SSF52540">
    <property type="entry name" value="P-loop containing nucleoside triphosphate hydrolases"/>
    <property type="match status" value="1"/>
</dbReference>
<feature type="domain" description="ABC transporter" evidence="2">
    <location>
        <begin position="9"/>
        <end position="46"/>
    </location>
</feature>
<dbReference type="Gene3D" id="3.40.50.300">
    <property type="entry name" value="P-loop containing nucleotide triphosphate hydrolases"/>
    <property type="match status" value="1"/>
</dbReference>
<dbReference type="InterPro" id="IPR027417">
    <property type="entry name" value="P-loop_NTPase"/>
</dbReference>
<reference evidence="3 4" key="1">
    <citation type="journal article" date="2012" name="Genome Biol.">
        <title>Genome and low-iron response of an oceanic diatom adapted to chronic iron limitation.</title>
        <authorList>
            <person name="Lommer M."/>
            <person name="Specht M."/>
            <person name="Roy A.S."/>
            <person name="Kraemer L."/>
            <person name="Andreson R."/>
            <person name="Gutowska M.A."/>
            <person name="Wolf J."/>
            <person name="Bergner S.V."/>
            <person name="Schilhabel M.B."/>
            <person name="Klostermeier U.C."/>
            <person name="Beiko R.G."/>
            <person name="Rosenstiel P."/>
            <person name="Hippler M."/>
            <person name="Laroche J."/>
        </authorList>
    </citation>
    <scope>NUCLEOTIDE SEQUENCE [LARGE SCALE GENOMIC DNA]</scope>
    <source>
        <strain evidence="3 4">CCMP1005</strain>
    </source>
</reference>
<dbReference type="EMBL" id="AGNL01016047">
    <property type="protein sequence ID" value="EJK65285.1"/>
    <property type="molecule type" value="Genomic_DNA"/>
</dbReference>
<dbReference type="GO" id="GO:0005524">
    <property type="term" value="F:ATP binding"/>
    <property type="evidence" value="ECO:0007669"/>
    <property type="project" value="InterPro"/>
</dbReference>
<dbReference type="eggNOG" id="KOG0062">
    <property type="taxonomic scope" value="Eukaryota"/>
</dbReference>
<evidence type="ECO:0000313" key="4">
    <source>
        <dbReference type="Proteomes" id="UP000266841"/>
    </source>
</evidence>
<keyword evidence="4" id="KW-1185">Reference proteome</keyword>
<feature type="non-terminal residue" evidence="3">
    <location>
        <position position="1"/>
    </location>
</feature>
<dbReference type="Proteomes" id="UP000266841">
    <property type="component" value="Unassembled WGS sequence"/>
</dbReference>
<comment type="caution">
    <text evidence="3">The sequence shown here is derived from an EMBL/GenBank/DDBJ whole genome shotgun (WGS) entry which is preliminary data.</text>
</comment>
<dbReference type="InterPro" id="IPR050611">
    <property type="entry name" value="ABCF"/>
</dbReference>
<dbReference type="PANTHER" id="PTHR19211:SF133">
    <property type="entry name" value="ABC TRANSPORTER FAMILY PROTEIN"/>
    <property type="match status" value="1"/>
</dbReference>
<dbReference type="AlphaFoldDB" id="K0SIZ1"/>
<organism evidence="3 4">
    <name type="scientific">Thalassiosira oceanica</name>
    <name type="common">Marine diatom</name>
    <dbReference type="NCBI Taxonomy" id="159749"/>
    <lineage>
        <taxon>Eukaryota</taxon>
        <taxon>Sar</taxon>
        <taxon>Stramenopiles</taxon>
        <taxon>Ochrophyta</taxon>
        <taxon>Bacillariophyta</taxon>
        <taxon>Coscinodiscophyceae</taxon>
        <taxon>Thalassiosirophycidae</taxon>
        <taxon>Thalassiosirales</taxon>
        <taxon>Thalassiosiraceae</taxon>
        <taxon>Thalassiosira</taxon>
    </lineage>
</organism>
<keyword evidence="1" id="KW-0677">Repeat</keyword>
<dbReference type="OrthoDB" id="40024at2759"/>
<dbReference type="InterPro" id="IPR003439">
    <property type="entry name" value="ABC_transporter-like_ATP-bd"/>
</dbReference>
<name>K0SIZ1_THAOC</name>
<sequence>MGSLGLSGEKPLRQIKALSGGEKARVALSMFALKPSNLLMLDEPSNHLDVGCIQGLANALSGWGGKDGSIVVVSHDREFCEKVGFTHVGTVVDGRLKLEQRSLRESDWEQYEIGAKLK</sequence>
<evidence type="ECO:0000256" key="1">
    <source>
        <dbReference type="ARBA" id="ARBA00022737"/>
    </source>
</evidence>
<proteinExistence type="predicted"/>
<evidence type="ECO:0000313" key="3">
    <source>
        <dbReference type="EMBL" id="EJK65285.1"/>
    </source>
</evidence>